<evidence type="ECO:0000259" key="1">
    <source>
        <dbReference type="Pfam" id="PF20700"/>
    </source>
</evidence>
<keyword evidence="3" id="KW-1185">Reference proteome</keyword>
<dbReference type="Pfam" id="PF20700">
    <property type="entry name" value="Mutator"/>
    <property type="match status" value="1"/>
</dbReference>
<dbReference type="InterPro" id="IPR049012">
    <property type="entry name" value="Mutator_transp_dom"/>
</dbReference>
<comment type="caution">
    <text evidence="2">The sequence shown here is derived from an EMBL/GenBank/DDBJ whole genome shotgun (WGS) entry which is preliminary data.</text>
</comment>
<proteinExistence type="predicted"/>
<dbReference type="Proteomes" id="UP001516400">
    <property type="component" value="Unassembled WGS sequence"/>
</dbReference>
<gene>
    <name evidence="2" type="ORF">HHI36_013463</name>
</gene>
<organism evidence="2 3">
    <name type="scientific">Cryptolaemus montrouzieri</name>
    <dbReference type="NCBI Taxonomy" id="559131"/>
    <lineage>
        <taxon>Eukaryota</taxon>
        <taxon>Metazoa</taxon>
        <taxon>Ecdysozoa</taxon>
        <taxon>Arthropoda</taxon>
        <taxon>Hexapoda</taxon>
        <taxon>Insecta</taxon>
        <taxon>Pterygota</taxon>
        <taxon>Neoptera</taxon>
        <taxon>Endopterygota</taxon>
        <taxon>Coleoptera</taxon>
        <taxon>Polyphaga</taxon>
        <taxon>Cucujiformia</taxon>
        <taxon>Coccinelloidea</taxon>
        <taxon>Coccinellidae</taxon>
        <taxon>Scymninae</taxon>
        <taxon>Scymnini</taxon>
        <taxon>Cryptolaemus</taxon>
    </lineage>
</organism>
<evidence type="ECO:0000313" key="3">
    <source>
        <dbReference type="Proteomes" id="UP001516400"/>
    </source>
</evidence>
<feature type="domain" description="Mutator-like transposase" evidence="1">
    <location>
        <begin position="19"/>
        <end position="90"/>
    </location>
</feature>
<protein>
    <recommendedName>
        <fullName evidence="1">Mutator-like transposase domain-containing protein</fullName>
    </recommendedName>
</protein>
<reference evidence="2 3" key="1">
    <citation type="journal article" date="2021" name="BMC Biol.">
        <title>Horizontally acquired antibacterial genes associated with adaptive radiation of ladybird beetles.</title>
        <authorList>
            <person name="Li H.S."/>
            <person name="Tang X.F."/>
            <person name="Huang Y.H."/>
            <person name="Xu Z.Y."/>
            <person name="Chen M.L."/>
            <person name="Du X.Y."/>
            <person name="Qiu B.Y."/>
            <person name="Chen P.T."/>
            <person name="Zhang W."/>
            <person name="Slipinski A."/>
            <person name="Escalona H.E."/>
            <person name="Waterhouse R.M."/>
            <person name="Zwick A."/>
            <person name="Pang H."/>
        </authorList>
    </citation>
    <scope>NUCLEOTIDE SEQUENCE [LARGE SCALE GENOMIC DNA]</scope>
    <source>
        <strain evidence="2">SYSU2018</strain>
    </source>
</reference>
<name>A0ABD2NH90_9CUCU</name>
<accession>A0ABD2NH90</accession>
<sequence>MDLGRRFNQNLYYTACTNIAFSAECLAKVIFQKAGRVENEKNVEHGFPKGELTVSSDGTWAKRGFSSLIGICTLIGEYTGKILDCFVSSKTSLSVTGKFVNKCEKIRSAFGGIIVTVLRYIVGALLRCEYT</sequence>
<evidence type="ECO:0000313" key="2">
    <source>
        <dbReference type="EMBL" id="KAL3278118.1"/>
    </source>
</evidence>
<dbReference type="AlphaFoldDB" id="A0ABD2NH90"/>
<dbReference type="EMBL" id="JABFTP020000103">
    <property type="protein sequence ID" value="KAL3278118.1"/>
    <property type="molecule type" value="Genomic_DNA"/>
</dbReference>